<dbReference type="EMBL" id="LT670818">
    <property type="protein sequence ID" value="SHG00517.1"/>
    <property type="molecule type" value="Genomic_DNA"/>
</dbReference>
<dbReference type="RefSeq" id="WP_079563820.1">
    <property type="nucleotide sequence ID" value="NZ_LT670818.1"/>
</dbReference>
<reference evidence="2 3" key="1">
    <citation type="submission" date="2016-11" db="EMBL/GenBank/DDBJ databases">
        <authorList>
            <person name="Jaros S."/>
            <person name="Januszkiewicz K."/>
            <person name="Wedrychowicz H."/>
        </authorList>
    </citation>
    <scope>NUCLEOTIDE SEQUENCE [LARGE SCALE GENOMIC DNA]</scope>
    <source>
        <strain evidence="2 3">GAS242</strain>
    </source>
</reference>
<gene>
    <name evidence="2" type="ORF">SAMN05444169_0009</name>
</gene>
<evidence type="ECO:0000256" key="1">
    <source>
        <dbReference type="SAM" id="Coils"/>
    </source>
</evidence>
<organism evidence="2 3">
    <name type="scientific">Bradyrhizobium erythrophlei</name>
    <dbReference type="NCBI Taxonomy" id="1437360"/>
    <lineage>
        <taxon>Bacteria</taxon>
        <taxon>Pseudomonadati</taxon>
        <taxon>Pseudomonadota</taxon>
        <taxon>Alphaproteobacteria</taxon>
        <taxon>Hyphomicrobiales</taxon>
        <taxon>Nitrobacteraceae</taxon>
        <taxon>Bradyrhizobium</taxon>
    </lineage>
</organism>
<protein>
    <submittedName>
        <fullName evidence="2">Uncharacterized protein</fullName>
    </submittedName>
</protein>
<accession>A0A1M5G9S4</accession>
<name>A0A1M5G9S4_9BRAD</name>
<keyword evidence="1" id="KW-0175">Coiled coil</keyword>
<feature type="coiled-coil region" evidence="1">
    <location>
        <begin position="27"/>
        <end position="54"/>
    </location>
</feature>
<sequence>MSEINKLSVGKLLDKLRSDDASNSSRIEQLDEKIKTTDEEIQRLRAARARLKRGQPAKRD</sequence>
<evidence type="ECO:0000313" key="3">
    <source>
        <dbReference type="Proteomes" id="UP000190675"/>
    </source>
</evidence>
<dbReference type="AlphaFoldDB" id="A0A1M5G9S4"/>
<evidence type="ECO:0000313" key="2">
    <source>
        <dbReference type="EMBL" id="SHG00517.1"/>
    </source>
</evidence>
<dbReference type="Proteomes" id="UP000190675">
    <property type="component" value="Chromosome I"/>
</dbReference>
<proteinExistence type="predicted"/>
<dbReference type="OrthoDB" id="8254324at2"/>